<organism evidence="3 4">
    <name type="scientific">Methylovirgula ligni</name>
    <dbReference type="NCBI Taxonomy" id="569860"/>
    <lineage>
        <taxon>Bacteria</taxon>
        <taxon>Pseudomonadati</taxon>
        <taxon>Pseudomonadota</taxon>
        <taxon>Alphaproteobacteria</taxon>
        <taxon>Hyphomicrobiales</taxon>
        <taxon>Beijerinckiaceae</taxon>
        <taxon>Methylovirgula</taxon>
    </lineage>
</organism>
<keyword evidence="1" id="KW-1133">Transmembrane helix</keyword>
<feature type="transmembrane region" description="Helical" evidence="1">
    <location>
        <begin position="28"/>
        <end position="46"/>
    </location>
</feature>
<dbReference type="Proteomes" id="UP000256900">
    <property type="component" value="Unassembled WGS sequence"/>
</dbReference>
<protein>
    <submittedName>
        <fullName evidence="3">Aa3 type cytochrome c oxidase subunit IV</fullName>
    </submittedName>
</protein>
<dbReference type="InterPro" id="IPR036596">
    <property type="entry name" value="Cyt-C_aa3_sf"/>
</dbReference>
<proteinExistence type="predicted"/>
<dbReference type="SUPFAM" id="SSF81469">
    <property type="entry name" value="Bacterial aa3 type cytochrome c oxidase subunit IV"/>
    <property type="match status" value="1"/>
</dbReference>
<sequence length="48" mass="5144">MASQLTAAPSDAADFAEHLHTYRLFINGMKYGAIIVALILVVLAIVTL</sequence>
<accession>A0A3D9Z2H4</accession>
<dbReference type="AlphaFoldDB" id="A0A3D9Z2H4"/>
<evidence type="ECO:0000313" key="3">
    <source>
        <dbReference type="EMBL" id="REF89005.1"/>
    </source>
</evidence>
<dbReference type="Gene3D" id="1.20.5.160">
    <property type="entry name" value="Bacterial aa3 type cytochrome c oxidase subunit IV"/>
    <property type="match status" value="1"/>
</dbReference>
<name>A0A3D9Z2H4_9HYPH</name>
<reference evidence="3 4" key="1">
    <citation type="submission" date="2018-08" db="EMBL/GenBank/DDBJ databases">
        <title>Genomic Encyclopedia of Type Strains, Phase IV (KMG-IV): sequencing the most valuable type-strain genomes for metagenomic binning, comparative biology and taxonomic classification.</title>
        <authorList>
            <person name="Goeker M."/>
        </authorList>
    </citation>
    <scope>NUCLEOTIDE SEQUENCE [LARGE SCALE GENOMIC DNA]</scope>
    <source>
        <strain evidence="3 4">BW863</strain>
    </source>
</reference>
<keyword evidence="1" id="KW-0472">Membrane</keyword>
<keyword evidence="1" id="KW-0812">Transmembrane</keyword>
<dbReference type="Pfam" id="PF07835">
    <property type="entry name" value="COX4_pro_2"/>
    <property type="match status" value="1"/>
</dbReference>
<dbReference type="EMBL" id="QUMO01000001">
    <property type="protein sequence ID" value="REF89005.1"/>
    <property type="molecule type" value="Genomic_DNA"/>
</dbReference>
<gene>
    <name evidence="3" type="ORF">DES32_0219</name>
</gene>
<feature type="domain" description="Cytochrome c oxidase subunit IV bacterial aa3 type" evidence="2">
    <location>
        <begin position="11"/>
        <end position="46"/>
    </location>
</feature>
<comment type="caution">
    <text evidence="3">The sequence shown here is derived from an EMBL/GenBank/DDBJ whole genome shotgun (WGS) entry which is preliminary data.</text>
</comment>
<evidence type="ECO:0000256" key="1">
    <source>
        <dbReference type="SAM" id="Phobius"/>
    </source>
</evidence>
<dbReference type="RefSeq" id="WP_115835455.1">
    <property type="nucleotide sequence ID" value="NZ_CP025086.1"/>
</dbReference>
<evidence type="ECO:0000259" key="2">
    <source>
        <dbReference type="Pfam" id="PF07835"/>
    </source>
</evidence>
<keyword evidence="4" id="KW-1185">Reference proteome</keyword>
<dbReference type="InterPro" id="IPR012422">
    <property type="entry name" value="Cyt_c_oxidase_su4_bac-aa3"/>
</dbReference>
<evidence type="ECO:0000313" key="4">
    <source>
        <dbReference type="Proteomes" id="UP000256900"/>
    </source>
</evidence>